<evidence type="ECO:0000256" key="6">
    <source>
        <dbReference type="ARBA" id="ARBA00022842"/>
    </source>
</evidence>
<keyword evidence="3 9" id="KW-0548">Nucleotidyltransferase</keyword>
<evidence type="ECO:0000313" key="11">
    <source>
        <dbReference type="EMBL" id="GBR51226.1"/>
    </source>
</evidence>
<feature type="binding site" evidence="9">
    <location>
        <begin position="13"/>
        <end position="14"/>
    </location>
    <ligand>
        <name>ATP</name>
        <dbReference type="ChEBI" id="CHEBI:30616"/>
    </ligand>
</feature>
<keyword evidence="6 9" id="KW-0460">Magnesium</keyword>
<evidence type="ECO:0000256" key="3">
    <source>
        <dbReference type="ARBA" id="ARBA00022695"/>
    </source>
</evidence>
<feature type="binding site" evidence="9">
    <location>
        <position position="94"/>
    </location>
    <ligand>
        <name>substrate</name>
    </ligand>
</feature>
<organism evidence="11 12">
    <name type="scientific">Neokomagataea thailandica NBRC 106555</name>
    <dbReference type="NCBI Taxonomy" id="1223520"/>
    <lineage>
        <taxon>Bacteria</taxon>
        <taxon>Pseudomonadati</taxon>
        <taxon>Pseudomonadota</taxon>
        <taxon>Alphaproteobacteria</taxon>
        <taxon>Acetobacterales</taxon>
        <taxon>Acetobacteraceae</taxon>
        <taxon>Neokomagataea</taxon>
    </lineage>
</organism>
<dbReference type="InterPro" id="IPR004821">
    <property type="entry name" value="Cyt_trans-like"/>
</dbReference>
<dbReference type="EMBL" id="BAQC01000010">
    <property type="protein sequence ID" value="GBR51226.1"/>
    <property type="molecule type" value="Genomic_DNA"/>
</dbReference>
<dbReference type="InterPro" id="IPR014729">
    <property type="entry name" value="Rossmann-like_a/b/a_fold"/>
</dbReference>
<name>A0ABQ0QN83_9PROT</name>
<feature type="binding site" evidence="9">
    <location>
        <position position="105"/>
    </location>
    <ligand>
        <name>ATP</name>
        <dbReference type="ChEBI" id="CHEBI:30616"/>
    </ligand>
</feature>
<feature type="binding site" evidence="9">
    <location>
        <begin position="130"/>
        <end position="136"/>
    </location>
    <ligand>
        <name>ATP</name>
        <dbReference type="ChEBI" id="CHEBI:30616"/>
    </ligand>
</feature>
<evidence type="ECO:0000256" key="7">
    <source>
        <dbReference type="ARBA" id="ARBA00022993"/>
    </source>
</evidence>
<evidence type="ECO:0000256" key="2">
    <source>
        <dbReference type="ARBA" id="ARBA00022679"/>
    </source>
</evidence>
<evidence type="ECO:0000256" key="9">
    <source>
        <dbReference type="HAMAP-Rule" id="MF_00151"/>
    </source>
</evidence>
<dbReference type="NCBIfam" id="TIGR01510">
    <property type="entry name" value="coaD_prev_kdtB"/>
    <property type="match status" value="1"/>
</dbReference>
<feature type="binding site" evidence="9">
    <location>
        <position position="80"/>
    </location>
    <ligand>
        <name>substrate</name>
    </ligand>
</feature>
<keyword evidence="2 9" id="KW-0808">Transferase</keyword>
<accession>A0ABQ0QN83</accession>
<dbReference type="PANTHER" id="PTHR21342:SF1">
    <property type="entry name" value="PHOSPHOPANTETHEINE ADENYLYLTRANSFERASE"/>
    <property type="match status" value="1"/>
</dbReference>
<comment type="cofactor">
    <cofactor evidence="9">
        <name>Mg(2+)</name>
        <dbReference type="ChEBI" id="CHEBI:18420"/>
    </cofactor>
</comment>
<dbReference type="Pfam" id="PF01467">
    <property type="entry name" value="CTP_transf_like"/>
    <property type="match status" value="1"/>
</dbReference>
<gene>
    <name evidence="9" type="primary">coaD</name>
    <name evidence="11" type="ORF">AA106555_0476</name>
</gene>
<keyword evidence="4 9" id="KW-0547">Nucleotide-binding</keyword>
<dbReference type="Gene3D" id="3.40.50.620">
    <property type="entry name" value="HUPs"/>
    <property type="match status" value="1"/>
</dbReference>
<dbReference type="NCBIfam" id="TIGR00125">
    <property type="entry name" value="cyt_tran_rel"/>
    <property type="match status" value="1"/>
</dbReference>
<comment type="similarity">
    <text evidence="9">Belongs to the bacterial CoaD family.</text>
</comment>
<dbReference type="RefSeq" id="WP_267298709.1">
    <property type="nucleotide sequence ID" value="NZ_BAQC01000010.1"/>
</dbReference>
<keyword evidence="1 9" id="KW-0963">Cytoplasm</keyword>
<keyword evidence="12" id="KW-1185">Reference proteome</keyword>
<keyword evidence="7 9" id="KW-0173">Coenzyme A biosynthesis</keyword>
<feature type="binding site" evidence="9">
    <location>
        <position position="45"/>
    </location>
    <ligand>
        <name>substrate</name>
    </ligand>
</feature>
<dbReference type="GO" id="GO:0016779">
    <property type="term" value="F:nucleotidyltransferase activity"/>
    <property type="evidence" value="ECO:0007669"/>
    <property type="project" value="UniProtKB-KW"/>
</dbReference>
<feature type="domain" description="Cytidyltransferase-like" evidence="10">
    <location>
        <begin position="9"/>
        <end position="138"/>
    </location>
</feature>
<comment type="caution">
    <text evidence="11">The sequence shown here is derived from an EMBL/GenBank/DDBJ whole genome shotgun (WGS) entry which is preliminary data.</text>
</comment>
<evidence type="ECO:0000259" key="10">
    <source>
        <dbReference type="Pfam" id="PF01467"/>
    </source>
</evidence>
<evidence type="ECO:0000313" key="12">
    <source>
        <dbReference type="Proteomes" id="UP001062632"/>
    </source>
</evidence>
<sequence length="169" mass="18227">MTLDPHIAFYPGSFDPVTHGHMDIIARAASLFEKLVVGVGVNAGKKPLLSASERISLLRNEVSKLPVAERIEIVEFDTLLADAVHNIGAGVVVRGVRTAGDFDFECQVSGVTRRLAPGIEFVLLLSADEHRVTSSRIVKEIASYNGDISSFVSDDVARVVLSKNRGRAT</sequence>
<comment type="subcellular location">
    <subcellularLocation>
        <location evidence="9">Cytoplasm</location>
    </subcellularLocation>
</comment>
<comment type="pathway">
    <text evidence="9">Cofactor biosynthesis; coenzyme A biosynthesis; CoA from (R)-pantothenate: step 4/5.</text>
</comment>
<feature type="site" description="Transition state stabilizer" evidence="9">
    <location>
        <position position="21"/>
    </location>
</feature>
<reference evidence="11 12" key="1">
    <citation type="submission" date="2013-04" db="EMBL/GenBank/DDBJ databases">
        <title>The genome sequencing project of 58 acetic acid bacteria.</title>
        <authorList>
            <person name="Okamoto-Kainuma A."/>
            <person name="Ishikawa M."/>
            <person name="Umino S."/>
            <person name="Koizumi Y."/>
            <person name="Shiwa Y."/>
            <person name="Yoshikawa H."/>
            <person name="Matsutani M."/>
            <person name="Matsushita K."/>
        </authorList>
    </citation>
    <scope>NUCLEOTIDE SEQUENCE [LARGE SCALE GENOMIC DNA]</scope>
    <source>
        <strain evidence="11 12">NBRC 106555</strain>
    </source>
</reference>
<feature type="binding site" evidence="9">
    <location>
        <begin position="95"/>
        <end position="97"/>
    </location>
    <ligand>
        <name>ATP</name>
        <dbReference type="ChEBI" id="CHEBI:30616"/>
    </ligand>
</feature>
<dbReference type="SUPFAM" id="SSF52374">
    <property type="entry name" value="Nucleotidylyl transferase"/>
    <property type="match status" value="1"/>
</dbReference>
<feature type="binding site" evidence="9">
    <location>
        <position position="21"/>
    </location>
    <ligand>
        <name>ATP</name>
        <dbReference type="ChEBI" id="CHEBI:30616"/>
    </ligand>
</feature>
<dbReference type="PANTHER" id="PTHR21342">
    <property type="entry name" value="PHOSPHOPANTETHEINE ADENYLYLTRANSFERASE"/>
    <property type="match status" value="1"/>
</dbReference>
<keyword evidence="5 9" id="KW-0067">ATP-binding</keyword>
<evidence type="ECO:0000256" key="4">
    <source>
        <dbReference type="ARBA" id="ARBA00022741"/>
    </source>
</evidence>
<dbReference type="Proteomes" id="UP001062632">
    <property type="component" value="Unassembled WGS sequence"/>
</dbReference>
<comment type="subunit">
    <text evidence="9">Homohexamer.</text>
</comment>
<dbReference type="InterPro" id="IPR001980">
    <property type="entry name" value="PPAT"/>
</dbReference>
<feature type="binding site" evidence="9">
    <location>
        <position position="13"/>
    </location>
    <ligand>
        <name>substrate</name>
    </ligand>
</feature>
<dbReference type="PRINTS" id="PR01020">
    <property type="entry name" value="LPSBIOSNTHSS"/>
</dbReference>
<evidence type="ECO:0000256" key="5">
    <source>
        <dbReference type="ARBA" id="ARBA00022840"/>
    </source>
</evidence>
<protein>
    <recommendedName>
        <fullName evidence="9">Phosphopantetheine adenylyltransferase</fullName>
        <ecNumber evidence="9">2.7.7.3</ecNumber>
    </recommendedName>
    <alternativeName>
        <fullName evidence="9">Dephospho-CoA pyrophosphorylase</fullName>
    </alternativeName>
    <alternativeName>
        <fullName evidence="9">Pantetheine-phosphate adenylyltransferase</fullName>
        <shortName evidence="9">PPAT</shortName>
    </alternativeName>
</protein>
<dbReference type="HAMAP" id="MF_00151">
    <property type="entry name" value="PPAT_bact"/>
    <property type="match status" value="1"/>
</dbReference>
<dbReference type="EC" id="2.7.7.3" evidence="9"/>
<evidence type="ECO:0000256" key="8">
    <source>
        <dbReference type="ARBA" id="ARBA00029346"/>
    </source>
</evidence>
<comment type="function">
    <text evidence="9">Reversibly transfers an adenylyl group from ATP to 4'-phosphopantetheine, yielding dephospho-CoA (dPCoA) and pyrophosphate.</text>
</comment>
<proteinExistence type="inferred from homology"/>
<evidence type="ECO:0000256" key="1">
    <source>
        <dbReference type="ARBA" id="ARBA00022490"/>
    </source>
</evidence>
<comment type="catalytic activity">
    <reaction evidence="8 9">
        <text>(R)-4'-phosphopantetheine + ATP + H(+) = 3'-dephospho-CoA + diphosphate</text>
        <dbReference type="Rhea" id="RHEA:19801"/>
        <dbReference type="ChEBI" id="CHEBI:15378"/>
        <dbReference type="ChEBI" id="CHEBI:30616"/>
        <dbReference type="ChEBI" id="CHEBI:33019"/>
        <dbReference type="ChEBI" id="CHEBI:57328"/>
        <dbReference type="ChEBI" id="CHEBI:61723"/>
        <dbReference type="EC" id="2.7.7.3"/>
    </reaction>
</comment>